<protein>
    <recommendedName>
        <fullName evidence="5">DUF2219 domain-containing protein</fullName>
    </recommendedName>
</protein>
<evidence type="ECO:0000256" key="1">
    <source>
        <dbReference type="SAM" id="MobiDB-lite"/>
    </source>
</evidence>
<name>A0A0P0P3U4_9CAUL</name>
<reference evidence="3 4" key="1">
    <citation type="submission" date="2015-10" db="EMBL/GenBank/DDBJ databases">
        <title>Conservation of the essential genome among Caulobacter and Brevundimonas species.</title>
        <authorList>
            <person name="Scott D."/>
            <person name="Ely B."/>
        </authorList>
    </citation>
    <scope>NUCLEOTIDE SEQUENCE [LARGE SCALE GENOMIC DNA]</scope>
    <source>
        <strain evidence="3 4">CB4</strain>
    </source>
</reference>
<dbReference type="InterPro" id="IPR018707">
    <property type="entry name" value="LpxR"/>
</dbReference>
<feature type="signal peptide" evidence="2">
    <location>
        <begin position="1"/>
        <end position="21"/>
    </location>
</feature>
<evidence type="ECO:0000313" key="4">
    <source>
        <dbReference type="Proteomes" id="UP000056905"/>
    </source>
</evidence>
<dbReference type="OrthoDB" id="7617009at2"/>
<dbReference type="Gene3D" id="2.40.128.140">
    <property type="entry name" value="Outer membrane protein"/>
    <property type="match status" value="1"/>
</dbReference>
<keyword evidence="4" id="KW-1185">Reference proteome</keyword>
<dbReference type="AlphaFoldDB" id="A0A0P0P3U4"/>
<keyword evidence="2" id="KW-0732">Signal</keyword>
<dbReference type="KEGG" id="chq:AQ619_01025"/>
<dbReference type="InterPro" id="IPR037107">
    <property type="entry name" value="Put_OMP_sf"/>
</dbReference>
<sequence length="334" mass="34922">MRETSLSSLCLTIVTAVTATASLSVAEAAPKATKSAKPAKPAAAKPVQTESDRFKVSPVAAEPMKLSLREVRPTDAAGFAPREIASPEAKVEGQFALSPAATYGDVRLLDADRYYDGRGPVSWRSNAFVVGESDGGAVDSVRVSVAAVARNAAVAPLSLVRPDAHAFDAENIDVTLTRGWPSAVKLAAGKFALDVSPHAGFGFGDAGGSAEAGATVRLGKNIEDRVTDSLGLRDGDEAFGPRGRWYVFAAASGRAVGLNMLRGQNGDWSRAGMSADVNSKLIGDAQAGVAWRKGPMQASVGYIHREMKAKDVIMGMATQKDSMVALSFSLKPNW</sequence>
<dbReference type="EMBL" id="CP013002">
    <property type="protein sequence ID" value="ALL15148.1"/>
    <property type="molecule type" value="Genomic_DNA"/>
</dbReference>
<evidence type="ECO:0000313" key="3">
    <source>
        <dbReference type="EMBL" id="ALL15148.1"/>
    </source>
</evidence>
<dbReference type="Pfam" id="PF09982">
    <property type="entry name" value="LpxR"/>
    <property type="match status" value="1"/>
</dbReference>
<gene>
    <name evidence="3" type="ORF">AQ619_01025</name>
</gene>
<evidence type="ECO:0000256" key="2">
    <source>
        <dbReference type="SAM" id="SignalP"/>
    </source>
</evidence>
<dbReference type="STRING" id="69395.AQ619_01025"/>
<evidence type="ECO:0008006" key="5">
    <source>
        <dbReference type="Google" id="ProtNLM"/>
    </source>
</evidence>
<feature type="compositionally biased region" description="Low complexity" evidence="1">
    <location>
        <begin position="30"/>
        <end position="46"/>
    </location>
</feature>
<accession>A0A0P0P3U4</accession>
<feature type="region of interest" description="Disordered" evidence="1">
    <location>
        <begin position="30"/>
        <end position="54"/>
    </location>
</feature>
<proteinExistence type="predicted"/>
<feature type="chain" id="PRO_5006052755" description="DUF2219 domain-containing protein" evidence="2">
    <location>
        <begin position="22"/>
        <end position="334"/>
    </location>
</feature>
<organism evidence="3 4">
    <name type="scientific">Caulobacter henricii</name>
    <dbReference type="NCBI Taxonomy" id="69395"/>
    <lineage>
        <taxon>Bacteria</taxon>
        <taxon>Pseudomonadati</taxon>
        <taxon>Pseudomonadota</taxon>
        <taxon>Alphaproteobacteria</taxon>
        <taxon>Caulobacterales</taxon>
        <taxon>Caulobacteraceae</taxon>
        <taxon>Caulobacter</taxon>
    </lineage>
</organism>
<dbReference type="Proteomes" id="UP000056905">
    <property type="component" value="Chromosome"/>
</dbReference>